<accession>A0A088RT48</accession>
<keyword evidence="4 6" id="KW-0472">Membrane</keyword>
<dbReference type="VEuPathDB" id="TriTrypDB:LPAL13_260024700"/>
<dbReference type="GO" id="GO:0016020">
    <property type="term" value="C:membrane"/>
    <property type="evidence" value="ECO:0007669"/>
    <property type="project" value="UniProtKB-SubCell"/>
</dbReference>
<dbReference type="GO" id="GO:0045332">
    <property type="term" value="P:phospholipid translocation"/>
    <property type="evidence" value="ECO:0007669"/>
    <property type="project" value="TreeGrafter"/>
</dbReference>
<gene>
    <name evidence="7" type="ORF">LPMP_262000</name>
</gene>
<dbReference type="Pfam" id="PF04193">
    <property type="entry name" value="PQ-loop"/>
    <property type="match status" value="1"/>
</dbReference>
<dbReference type="VEuPathDB" id="TriTrypDB:LPMP_262000"/>
<sequence length="357" mass="38012">MEALKVCFEIALVIAPHIGYVAQYLEIHRTWSIEGYSPVVSLILLTSNTLRIYYYIGHRFLFALLCQAILGIAVHGIVLCKVLQVHLQQVLSAQSADMYSGDSASVSATVALEAPARATPSSVAGGGTAGKRGLAINDEDDTSPSNAPASAGAWLPSSREAHNGFGGSGDASPSSAPSVGISCVAAKFLQLLFRIEDCIEAALLRYAPLQFVYSYLIVAVSALVMVLLYYISIGSVWKHAAEVVGYAALGIEALLVLPQILRHARRRSTEGLTTLLILTWVGGDVIKVVYFIYAKQALAFIVCGCFQLVLDVVVVAQVVYYGIIVKREGAVCVEGDDGAMEAVVSPGSRSTTNQRAL</sequence>
<name>A0A088RT48_LEIPA</name>
<dbReference type="KEGG" id="lpan:LPMP_262000"/>
<evidence type="ECO:0000256" key="6">
    <source>
        <dbReference type="SAM" id="Phobius"/>
    </source>
</evidence>
<dbReference type="GeneID" id="22576103"/>
<dbReference type="GO" id="GO:0005802">
    <property type="term" value="C:trans-Golgi network"/>
    <property type="evidence" value="ECO:0007669"/>
    <property type="project" value="TreeGrafter"/>
</dbReference>
<dbReference type="InterPro" id="IPR052241">
    <property type="entry name" value="SLC66/Scramblase_ANY1"/>
</dbReference>
<organism evidence="7 8">
    <name type="scientific">Leishmania panamensis</name>
    <dbReference type="NCBI Taxonomy" id="5679"/>
    <lineage>
        <taxon>Eukaryota</taxon>
        <taxon>Discoba</taxon>
        <taxon>Euglenozoa</taxon>
        <taxon>Kinetoplastea</taxon>
        <taxon>Metakinetoplastina</taxon>
        <taxon>Trypanosomatida</taxon>
        <taxon>Trypanosomatidae</taxon>
        <taxon>Leishmaniinae</taxon>
        <taxon>Leishmania</taxon>
        <taxon>Leishmania guyanensis species complex</taxon>
    </lineage>
</organism>
<dbReference type="InterPro" id="IPR006603">
    <property type="entry name" value="PQ-loop_rpt"/>
</dbReference>
<evidence type="ECO:0000256" key="4">
    <source>
        <dbReference type="ARBA" id="ARBA00023136"/>
    </source>
</evidence>
<dbReference type="OrthoDB" id="292213at2759"/>
<protein>
    <submittedName>
        <fullName evidence="7">Phospholipid translocation protein, putative</fullName>
    </submittedName>
</protein>
<evidence type="ECO:0000256" key="3">
    <source>
        <dbReference type="ARBA" id="ARBA00022989"/>
    </source>
</evidence>
<comment type="subcellular location">
    <subcellularLocation>
        <location evidence="1">Membrane</location>
        <topology evidence="1">Multi-pass membrane protein</topology>
    </subcellularLocation>
</comment>
<reference evidence="7 8" key="1">
    <citation type="journal article" date="2015" name="Sci. Rep.">
        <title>The genome of Leishmania panamensis: insights into genomics of the L. (Viannia) subgenus.</title>
        <authorList>
            <person name="Llanes A."/>
            <person name="Restrepo C.M."/>
            <person name="Vecchio G.D."/>
            <person name="Anguizola F.J."/>
            <person name="Lleonart R."/>
        </authorList>
    </citation>
    <scope>NUCLEOTIDE SEQUENCE [LARGE SCALE GENOMIC DNA]</scope>
    <source>
        <strain evidence="7 8">MHOM/PA/94/PSC-1</strain>
    </source>
</reference>
<dbReference type="PANTHER" id="PTHR14856:SF9">
    <property type="entry name" value="PQ-LOOP REPEAT-CONTAINING PROTEIN 1"/>
    <property type="match status" value="1"/>
</dbReference>
<evidence type="ECO:0000256" key="2">
    <source>
        <dbReference type="ARBA" id="ARBA00022692"/>
    </source>
</evidence>
<evidence type="ECO:0000256" key="5">
    <source>
        <dbReference type="SAM" id="MobiDB-lite"/>
    </source>
</evidence>
<proteinExistence type="predicted"/>
<dbReference type="GO" id="GO:0005829">
    <property type="term" value="C:cytosol"/>
    <property type="evidence" value="ECO:0007669"/>
    <property type="project" value="GOC"/>
</dbReference>
<dbReference type="GO" id="GO:0042147">
    <property type="term" value="P:retrograde transport, endosome to Golgi"/>
    <property type="evidence" value="ECO:0007669"/>
    <property type="project" value="TreeGrafter"/>
</dbReference>
<dbReference type="EMBL" id="CP009395">
    <property type="protein sequence ID" value="AIN99312.1"/>
    <property type="molecule type" value="Genomic_DNA"/>
</dbReference>
<dbReference type="eggNOG" id="KOG2913">
    <property type="taxonomic scope" value="Eukaryota"/>
</dbReference>
<evidence type="ECO:0000256" key="1">
    <source>
        <dbReference type="ARBA" id="ARBA00004141"/>
    </source>
</evidence>
<feature type="transmembrane region" description="Helical" evidence="6">
    <location>
        <begin position="273"/>
        <end position="293"/>
    </location>
</feature>
<keyword evidence="2 6" id="KW-0812">Transmembrane</keyword>
<dbReference type="GO" id="GO:0005768">
    <property type="term" value="C:endosome"/>
    <property type="evidence" value="ECO:0007669"/>
    <property type="project" value="TreeGrafter"/>
</dbReference>
<feature type="transmembrane region" description="Helical" evidence="6">
    <location>
        <begin position="243"/>
        <end position="261"/>
    </location>
</feature>
<keyword evidence="3 6" id="KW-1133">Transmembrane helix</keyword>
<dbReference type="AlphaFoldDB" id="A0A088RT48"/>
<dbReference type="FunFam" id="1.20.1280.290:FF:000005">
    <property type="entry name" value="PQ-loop repeat-containing protein 1"/>
    <property type="match status" value="1"/>
</dbReference>
<dbReference type="PANTHER" id="PTHR14856">
    <property type="entry name" value="PQ-LOOP REPEAT-CONTAINING PROTEIN 1-LIKE PROTEIN"/>
    <property type="match status" value="1"/>
</dbReference>
<feature type="transmembrane region" description="Helical" evidence="6">
    <location>
        <begin position="60"/>
        <end position="80"/>
    </location>
</feature>
<feature type="region of interest" description="Disordered" evidence="5">
    <location>
        <begin position="134"/>
        <end position="154"/>
    </location>
</feature>
<feature type="transmembrane region" description="Helical" evidence="6">
    <location>
        <begin position="212"/>
        <end position="231"/>
    </location>
</feature>
<dbReference type="Gene3D" id="1.20.1280.290">
    <property type="match status" value="1"/>
</dbReference>
<keyword evidence="8" id="KW-1185">Reference proteome</keyword>
<evidence type="ECO:0000313" key="8">
    <source>
        <dbReference type="Proteomes" id="UP000063063"/>
    </source>
</evidence>
<feature type="transmembrane region" description="Helical" evidence="6">
    <location>
        <begin position="299"/>
        <end position="321"/>
    </location>
</feature>
<dbReference type="Proteomes" id="UP000063063">
    <property type="component" value="Chromosome 26"/>
</dbReference>
<dbReference type="SMART" id="SM00679">
    <property type="entry name" value="CTNS"/>
    <property type="match status" value="2"/>
</dbReference>
<dbReference type="RefSeq" id="XP_010700019.1">
    <property type="nucleotide sequence ID" value="XM_010701717.1"/>
</dbReference>
<evidence type="ECO:0000313" key="7">
    <source>
        <dbReference type="EMBL" id="AIN99312.1"/>
    </source>
</evidence>